<reference evidence="8 9" key="1">
    <citation type="journal article" date="2017" name="ISME J.">
        <title>Energy and carbon metabolisms in a deep terrestrial subsurface fluid microbial community.</title>
        <authorList>
            <person name="Momper L."/>
            <person name="Jungbluth S.P."/>
            <person name="Lee M.D."/>
            <person name="Amend J.P."/>
        </authorList>
    </citation>
    <scope>NUCLEOTIDE SEQUENCE [LARGE SCALE GENOMIC DNA]</scope>
    <source>
        <strain evidence="8">SURF_17</strain>
    </source>
</reference>
<evidence type="ECO:0000313" key="9">
    <source>
        <dbReference type="Proteomes" id="UP000285961"/>
    </source>
</evidence>
<protein>
    <submittedName>
        <fullName evidence="8">NAD(P)/FAD-dependent oxidoreductase</fullName>
    </submittedName>
</protein>
<keyword evidence="5" id="KW-0520">NAD</keyword>
<dbReference type="Gene3D" id="3.50.50.60">
    <property type="entry name" value="FAD/NAD(P)-binding domain"/>
    <property type="match status" value="2"/>
</dbReference>
<keyword evidence="6" id="KW-0812">Transmembrane</keyword>
<dbReference type="AlphaFoldDB" id="A0A419ESY2"/>
<evidence type="ECO:0000313" key="8">
    <source>
        <dbReference type="EMBL" id="RJP66767.1"/>
    </source>
</evidence>
<evidence type="ECO:0000256" key="3">
    <source>
        <dbReference type="ARBA" id="ARBA00022827"/>
    </source>
</evidence>
<dbReference type="GO" id="GO:0016491">
    <property type="term" value="F:oxidoreductase activity"/>
    <property type="evidence" value="ECO:0007669"/>
    <property type="project" value="InterPro"/>
</dbReference>
<organism evidence="8 9">
    <name type="scientific">Candidatus Abyssobacteria bacterium SURF_17</name>
    <dbReference type="NCBI Taxonomy" id="2093361"/>
    <lineage>
        <taxon>Bacteria</taxon>
        <taxon>Pseudomonadati</taxon>
        <taxon>Candidatus Hydrogenedentota</taxon>
        <taxon>Candidatus Abyssobacteria</taxon>
    </lineage>
</organism>
<feature type="transmembrane region" description="Helical" evidence="6">
    <location>
        <begin position="12"/>
        <end position="31"/>
    </location>
</feature>
<accession>A0A419ESY2</accession>
<name>A0A419ESY2_9BACT</name>
<dbReference type="InterPro" id="IPR036188">
    <property type="entry name" value="FAD/NAD-bd_sf"/>
</dbReference>
<dbReference type="InterPro" id="IPR002937">
    <property type="entry name" value="Amino_oxidase"/>
</dbReference>
<proteinExistence type="predicted"/>
<dbReference type="PANTHER" id="PTHR46091">
    <property type="entry name" value="BLR7054 PROTEIN"/>
    <property type="match status" value="1"/>
</dbReference>
<evidence type="ECO:0000259" key="7">
    <source>
        <dbReference type="Pfam" id="PF01593"/>
    </source>
</evidence>
<keyword evidence="1" id="KW-0285">Flavoprotein</keyword>
<comment type="caution">
    <text evidence="8">The sequence shown here is derived from an EMBL/GenBank/DDBJ whole genome shotgun (WGS) entry which is preliminary data.</text>
</comment>
<dbReference type="PANTHER" id="PTHR46091:SF3">
    <property type="entry name" value="AMINE OXIDASE DOMAIN-CONTAINING PROTEIN"/>
    <property type="match status" value="1"/>
</dbReference>
<evidence type="ECO:0000256" key="4">
    <source>
        <dbReference type="ARBA" id="ARBA00022857"/>
    </source>
</evidence>
<dbReference type="InterPro" id="IPR052206">
    <property type="entry name" value="Retinol_saturase"/>
</dbReference>
<dbReference type="Proteomes" id="UP000285961">
    <property type="component" value="Unassembled WGS sequence"/>
</dbReference>
<gene>
    <name evidence="8" type="ORF">C4532_15570</name>
</gene>
<evidence type="ECO:0000256" key="6">
    <source>
        <dbReference type="SAM" id="Phobius"/>
    </source>
</evidence>
<keyword evidence="3" id="KW-0274">FAD</keyword>
<evidence type="ECO:0000256" key="5">
    <source>
        <dbReference type="ARBA" id="ARBA00023027"/>
    </source>
</evidence>
<keyword evidence="6" id="KW-1133">Transmembrane helix</keyword>
<dbReference type="EMBL" id="QZKI01000111">
    <property type="protein sequence ID" value="RJP66767.1"/>
    <property type="molecule type" value="Genomic_DNA"/>
</dbReference>
<evidence type="ECO:0000256" key="1">
    <source>
        <dbReference type="ARBA" id="ARBA00022630"/>
    </source>
</evidence>
<evidence type="ECO:0000256" key="2">
    <source>
        <dbReference type="ARBA" id="ARBA00022729"/>
    </source>
</evidence>
<sequence length="509" mass="56081">MSDAELQKNWDVIVIGAGLGGLSCGAFLSKAGKRVLVLEKHSKVGGYAHHFTRKAGDDVKYHFDVALHVTGALDEGSSSRRILEEMGVWERIRVKRLDVMYRSSFPDFEITVPADKELFRQKLSDQFPDERAAIDSLFSAVDAFAREVKDLIKNSVPGGPPPDDFAEKYPTLSKYMVASLHEFVSDHIKNEKVAAVFCQLWPYVGLPPKRVSAFLYMQMWLSFFTGGAYYIQGGGYALSRAIADVIEERGGKALTRTEVARILVENGRCTGVETAKGEKFLAPIIVSNAPAPLTFSKLLDASMVDPVYLDQVQNMELSVSITQAYIGVRGTPKEIGFEDAEYFINPDYDAEAGFDRMLSGDYSHGACVMANNTIVNPEDTPPGRSIIEIAILADGKRWCAMPKDEYRKHKAEITELLIDRFSEVIPDIRERIEVIEVGTPHTMERYTGNPCGAVYGYASTPTSHSIFRPRPATPVPGLYLASAWTFPGPGFGGVLAGGANTAQIILRKM</sequence>
<dbReference type="Pfam" id="PF01593">
    <property type="entry name" value="Amino_oxidase"/>
    <property type="match status" value="1"/>
</dbReference>
<keyword evidence="6" id="KW-0472">Membrane</keyword>
<dbReference type="SUPFAM" id="SSF51905">
    <property type="entry name" value="FAD/NAD(P)-binding domain"/>
    <property type="match status" value="1"/>
</dbReference>
<keyword evidence="4" id="KW-0521">NADP</keyword>
<feature type="domain" description="Amine oxidase" evidence="7">
    <location>
        <begin position="19"/>
        <end position="506"/>
    </location>
</feature>
<keyword evidence="2" id="KW-0732">Signal</keyword>